<organism evidence="4">
    <name type="scientific">Sarcoptes scabiei</name>
    <name type="common">Itch mite</name>
    <name type="synonym">Acarus scabiei</name>
    <dbReference type="NCBI Taxonomy" id="52283"/>
    <lineage>
        <taxon>Eukaryota</taxon>
        <taxon>Metazoa</taxon>
        <taxon>Ecdysozoa</taxon>
        <taxon>Arthropoda</taxon>
        <taxon>Chelicerata</taxon>
        <taxon>Arachnida</taxon>
        <taxon>Acari</taxon>
        <taxon>Acariformes</taxon>
        <taxon>Sarcoptiformes</taxon>
        <taxon>Astigmata</taxon>
        <taxon>Psoroptidia</taxon>
        <taxon>Sarcoptoidea</taxon>
        <taxon>Sarcoptidae</taxon>
        <taxon>Sarcoptinae</taxon>
        <taxon>Sarcoptes</taxon>
    </lineage>
</organism>
<dbReference type="AlphaFoldDB" id="A0A834V8Z8"/>
<dbReference type="InterPro" id="IPR009818">
    <property type="entry name" value="PAM2_motif"/>
</dbReference>
<feature type="region of interest" description="Disordered" evidence="2">
    <location>
        <begin position="891"/>
        <end position="985"/>
    </location>
</feature>
<feature type="compositionally biased region" description="Basic and acidic residues" evidence="2">
    <location>
        <begin position="351"/>
        <end position="363"/>
    </location>
</feature>
<feature type="compositionally biased region" description="Basic and acidic residues" evidence="2">
    <location>
        <begin position="649"/>
        <end position="660"/>
    </location>
</feature>
<feature type="compositionally biased region" description="Polar residues" evidence="2">
    <location>
        <begin position="767"/>
        <end position="776"/>
    </location>
</feature>
<feature type="compositionally biased region" description="Polar residues" evidence="2">
    <location>
        <begin position="693"/>
        <end position="714"/>
    </location>
</feature>
<feature type="domain" description="LsmAD" evidence="3">
    <location>
        <begin position="255"/>
        <end position="322"/>
    </location>
</feature>
<feature type="compositionally biased region" description="Basic and acidic residues" evidence="2">
    <location>
        <begin position="496"/>
        <end position="508"/>
    </location>
</feature>
<feature type="compositionally biased region" description="Low complexity" evidence="2">
    <location>
        <begin position="50"/>
        <end position="62"/>
    </location>
</feature>
<dbReference type="Pfam" id="PF07145">
    <property type="entry name" value="PAM2"/>
    <property type="match status" value="1"/>
</dbReference>
<feature type="region of interest" description="Disordered" evidence="2">
    <location>
        <begin position="621"/>
        <end position="789"/>
    </location>
</feature>
<sequence length="1165" mass="127571">MNHSGNPSKRNKNRSMPINSNAASMSSNLQRPMPRNSTRNIHSNSINMRSNDLSGNSSLSSNQRNFTKPIPDANSNENSNNNLNNEVCNGVYKNKRLMHSMTSLIGCLVEVQLEDGKRYEGILKTFSSEFELALYSASLVVDDPSEKRQSVGHSLGNLLTALERNEELIDTLVIDPRKMVNFKVLNVDLDFATKKSIMTDSEISKHDGSKQYRELVPWESDDVDSAECLETLEGSTNLSNGWKSEDMFKLNESKYKIATTYDDEMSEYTIKLEPRNDEEYRQREAQAAKIAREIEQDSARVARYAKEDELDEESLYSAVIRDPEDSTTTSSSPNTSTSGPKSNYGQNYRAEVNHQRDDRRDNMRNTNQDNMGFRTQNSRQNRNRIPNRSGANESNWRENTRNSSSRYHQSATIPSYNNNNKFSNSSGTGNNVIHGYGGNGPSNKYVNHSNQYSNATSQAKSSYSAVSARNVPIETNVGSIDCTENVKTYANRTGNHAKDYSNNDDHYPRKTGHSSGGSNQRSSQNESFKSQSQRTPYSRIVEQSHSDSVKSTSSSSSSSSSTHKSSENEGNKHHHYHFHNNQQQHHHHHHQNHPPRSPPGPIISSTESINKSAIVFKSESVAKSNEEEIHTPSQTQTCINSPKNSAAEIKPESPDTESNKKLNNSKSSTSSPNLSKEASNIDSDKKSEIYPSKVSSPTSSFNDNNIFLPSASTISPNSSLASNTTSSNSSTTNSSTIVPVINSESENFTRNSPPISSPNANNTSSNIDVVTNSKLNPNAKAFTPRGSSALMQSQQTPIVISSYYQNTAGHLSTTPPSIPSTPLGPATAGGQFIQYTHPGGAPHISTHPNHHHQQQQLRYANNSLQFPAYNPLLPPLNLQYIAIPHFPSSMTAQTPSLASQSSSSPNVAGQPGPPPTLPSQSAPIPSHQMISNTSVANQPGSQSNVVASQQAPPPPPLSQPNSVQPTRSHYRSSSKGSTSANPQSQQLLRPAPQQLPHHEYSQQTQVVDVTGQPIMTGAAHGHQHLSVVFPQSAAVHHNQNQIHGQQPQNIAQLATQPNQTQPIPHYMCSGFPRPIIQSYHTNTLNIAALTSGLYPDSHMQVYCTEMPPPMMAAQSMAQMPHGQIPPQPQTVSSNGLPPSVPPIPSSQSPTQCTVPTATNILNTQS</sequence>
<feature type="region of interest" description="Disordered" evidence="2">
    <location>
        <begin position="1"/>
        <end position="84"/>
    </location>
</feature>
<evidence type="ECO:0000313" key="5">
    <source>
        <dbReference type="EnsemblMetazoa" id="KAF7488772.1"/>
    </source>
</evidence>
<feature type="compositionally biased region" description="Polar residues" evidence="2">
    <location>
        <begin position="373"/>
        <end position="394"/>
    </location>
</feature>
<gene>
    <name evidence="4" type="ORF">SSS_4407</name>
</gene>
<proteinExistence type="inferred from homology"/>
<feature type="compositionally biased region" description="Polar residues" evidence="2">
    <location>
        <begin position="971"/>
        <end position="981"/>
    </location>
</feature>
<dbReference type="PANTHER" id="PTHR12854">
    <property type="entry name" value="ATAXIN 2-RELATED"/>
    <property type="match status" value="1"/>
</dbReference>
<keyword evidence="6" id="KW-1185">Reference proteome</keyword>
<feature type="compositionally biased region" description="Low complexity" evidence="2">
    <location>
        <begin position="415"/>
        <end position="431"/>
    </location>
</feature>
<reference evidence="4" key="2">
    <citation type="submission" date="2020-01" db="EMBL/GenBank/DDBJ databases">
        <authorList>
            <person name="Korhonen P.K.K."/>
            <person name="Guangxu M.G."/>
            <person name="Wang T.W."/>
            <person name="Stroehlein A.J.S."/>
            <person name="Young N.D."/>
            <person name="Ang C.-S.A."/>
            <person name="Fernando D.W.F."/>
            <person name="Lu H.L."/>
            <person name="Taylor S.T."/>
            <person name="Ehtesham M.E.M."/>
            <person name="Najaraj S.H.N."/>
            <person name="Harsha G.H.G."/>
            <person name="Madugundu A.M."/>
            <person name="Renuse S.R."/>
            <person name="Holt D.H."/>
            <person name="Pandey A.P."/>
            <person name="Papenfuss A.P."/>
            <person name="Gasser R.B.G."/>
            <person name="Fischer K.F."/>
        </authorList>
    </citation>
    <scope>NUCLEOTIDE SEQUENCE</scope>
    <source>
        <strain evidence="4">SSS_KF_BRIS2020</strain>
    </source>
</reference>
<evidence type="ECO:0000256" key="1">
    <source>
        <dbReference type="ARBA" id="ARBA00007503"/>
    </source>
</evidence>
<dbReference type="GO" id="GO:0034063">
    <property type="term" value="P:stress granule assembly"/>
    <property type="evidence" value="ECO:0007669"/>
    <property type="project" value="TreeGrafter"/>
</dbReference>
<feature type="compositionally biased region" description="Low complexity" evidence="2">
    <location>
        <begin position="715"/>
        <end position="736"/>
    </location>
</feature>
<evidence type="ECO:0000259" key="3">
    <source>
        <dbReference type="SMART" id="SM01272"/>
    </source>
</evidence>
<feature type="region of interest" description="Disordered" evidence="2">
    <location>
        <begin position="493"/>
        <end position="605"/>
    </location>
</feature>
<evidence type="ECO:0000256" key="2">
    <source>
        <dbReference type="SAM" id="MobiDB-lite"/>
    </source>
</evidence>
<feature type="compositionally biased region" description="Low complexity" evidence="2">
    <location>
        <begin position="751"/>
        <end position="766"/>
    </location>
</feature>
<dbReference type="EnsemblMetazoa" id="SSS_4407s_mrna">
    <property type="protein sequence ID" value="KAF7488772.1"/>
    <property type="gene ID" value="SSS_4407"/>
</dbReference>
<reference evidence="5" key="3">
    <citation type="submission" date="2022-06" db="UniProtKB">
        <authorList>
            <consortium name="EnsemblMetazoa"/>
        </authorList>
    </citation>
    <scope>IDENTIFICATION</scope>
</reference>
<dbReference type="InterPro" id="IPR045117">
    <property type="entry name" value="ATXN2-like"/>
</dbReference>
<feature type="compositionally biased region" description="Low complexity" evidence="2">
    <location>
        <begin position="549"/>
        <end position="563"/>
    </location>
</feature>
<feature type="compositionally biased region" description="Basic residues" evidence="2">
    <location>
        <begin position="572"/>
        <end position="593"/>
    </location>
</feature>
<comment type="similarity">
    <text evidence="1">Belongs to the ataxin-2 family.</text>
</comment>
<dbReference type="InterPro" id="IPR025852">
    <property type="entry name" value="SM_dom_ATX"/>
</dbReference>
<dbReference type="EMBL" id="WVUK01000065">
    <property type="protein sequence ID" value="KAF7488772.1"/>
    <property type="molecule type" value="Genomic_DNA"/>
</dbReference>
<feature type="compositionally biased region" description="Low complexity" evidence="2">
    <location>
        <begin position="326"/>
        <end position="338"/>
    </location>
</feature>
<dbReference type="InterPro" id="IPR009604">
    <property type="entry name" value="LsmAD_domain"/>
</dbReference>
<feature type="region of interest" description="Disordered" evidence="2">
    <location>
        <begin position="306"/>
        <end position="434"/>
    </location>
</feature>
<reference evidence="6" key="1">
    <citation type="journal article" date="2020" name="PLoS Negl. Trop. Dis.">
        <title>High-quality nuclear genome for Sarcoptes scabiei-A critical resource for a neglected parasite.</title>
        <authorList>
            <person name="Korhonen P.K."/>
            <person name="Gasser R.B."/>
            <person name="Ma G."/>
            <person name="Wang T."/>
            <person name="Stroehlein A.J."/>
            <person name="Young N.D."/>
            <person name="Ang C.S."/>
            <person name="Fernando D.D."/>
            <person name="Lu H.C."/>
            <person name="Taylor S."/>
            <person name="Reynolds S.L."/>
            <person name="Mofiz E."/>
            <person name="Najaraj S.H."/>
            <person name="Gowda H."/>
            <person name="Madugundu A."/>
            <person name="Renuse S."/>
            <person name="Holt D."/>
            <person name="Pandey A."/>
            <person name="Papenfuss A.T."/>
            <person name="Fischer K."/>
        </authorList>
    </citation>
    <scope>NUCLEOTIDE SEQUENCE [LARGE SCALE GENOMIC DNA]</scope>
</reference>
<feature type="compositionally biased region" description="Low complexity" evidence="2">
    <location>
        <begin position="661"/>
        <end position="676"/>
    </location>
</feature>
<protein>
    <submittedName>
        <fullName evidence="4">Ataxin-2-like protein</fullName>
    </submittedName>
</protein>
<feature type="compositionally biased region" description="Polar residues" evidence="2">
    <location>
        <begin position="918"/>
        <end position="943"/>
    </location>
</feature>
<name>A0A834V8Z8_SARSC</name>
<feature type="region of interest" description="Disordered" evidence="2">
    <location>
        <begin position="1120"/>
        <end position="1165"/>
    </location>
</feature>
<dbReference type="Proteomes" id="UP000070412">
    <property type="component" value="Unassembled WGS sequence"/>
</dbReference>
<evidence type="ECO:0000313" key="4">
    <source>
        <dbReference type="EMBL" id="KAF7488772.1"/>
    </source>
</evidence>
<accession>A0A834V8Z8</accession>
<feature type="compositionally biased region" description="Polar residues" evidence="2">
    <location>
        <begin position="1"/>
        <end position="49"/>
    </location>
</feature>
<dbReference type="PANTHER" id="PTHR12854:SF7">
    <property type="entry name" value="ATAXIN-2 HOMOLOG"/>
    <property type="match status" value="1"/>
</dbReference>
<dbReference type="GO" id="GO:0010494">
    <property type="term" value="C:cytoplasmic stress granule"/>
    <property type="evidence" value="ECO:0007669"/>
    <property type="project" value="TreeGrafter"/>
</dbReference>
<feature type="compositionally biased region" description="Low complexity" evidence="2">
    <location>
        <begin position="516"/>
        <end position="527"/>
    </location>
</feature>
<feature type="compositionally biased region" description="Polar residues" evidence="2">
    <location>
        <begin position="1150"/>
        <end position="1165"/>
    </location>
</feature>
<dbReference type="GO" id="GO:0003729">
    <property type="term" value="F:mRNA binding"/>
    <property type="evidence" value="ECO:0007669"/>
    <property type="project" value="TreeGrafter"/>
</dbReference>
<feature type="compositionally biased region" description="Polar residues" evidence="2">
    <location>
        <begin position="631"/>
        <end position="644"/>
    </location>
</feature>
<feature type="compositionally biased region" description="Low complexity" evidence="2">
    <location>
        <begin position="74"/>
        <end position="84"/>
    </location>
</feature>
<dbReference type="OrthoDB" id="2275718at2759"/>
<dbReference type="Pfam" id="PF14438">
    <property type="entry name" value="SM-ATX"/>
    <property type="match status" value="1"/>
</dbReference>
<feature type="compositionally biased region" description="Low complexity" evidence="2">
    <location>
        <begin position="891"/>
        <end position="905"/>
    </location>
</feature>
<evidence type="ECO:0000313" key="6">
    <source>
        <dbReference type="Proteomes" id="UP000070412"/>
    </source>
</evidence>
<feature type="compositionally biased region" description="Polar residues" evidence="2">
    <location>
        <begin position="401"/>
        <end position="414"/>
    </location>
</feature>
<dbReference type="SMART" id="SM01272">
    <property type="entry name" value="LsmAD"/>
    <property type="match status" value="1"/>
</dbReference>
<dbReference type="Pfam" id="PF06741">
    <property type="entry name" value="LsmAD"/>
    <property type="match status" value="1"/>
</dbReference>